<comment type="catalytic activity">
    <reaction evidence="12">
        <text>L-tyrosyl-[protein] + ATP = O-phospho-L-tyrosyl-[protein] + ADP + H(+)</text>
        <dbReference type="Rhea" id="RHEA:10596"/>
        <dbReference type="Rhea" id="RHEA-COMP:10136"/>
        <dbReference type="Rhea" id="RHEA-COMP:20101"/>
        <dbReference type="ChEBI" id="CHEBI:15378"/>
        <dbReference type="ChEBI" id="CHEBI:30616"/>
        <dbReference type="ChEBI" id="CHEBI:46858"/>
        <dbReference type="ChEBI" id="CHEBI:61978"/>
        <dbReference type="ChEBI" id="CHEBI:456216"/>
        <dbReference type="EC" id="2.7.12.2"/>
    </reaction>
</comment>
<evidence type="ECO:0000256" key="13">
    <source>
        <dbReference type="PROSITE-ProRule" id="PRU10141"/>
    </source>
</evidence>
<dbReference type="GO" id="GO:0006950">
    <property type="term" value="P:response to stress"/>
    <property type="evidence" value="ECO:0007669"/>
    <property type="project" value="UniProtKB-ARBA"/>
</dbReference>
<dbReference type="Pfam" id="PF00069">
    <property type="entry name" value="Pkinase"/>
    <property type="match status" value="1"/>
</dbReference>
<comment type="catalytic activity">
    <reaction evidence="11">
        <text>L-threonyl-[protein] + ATP = O-phospho-L-threonyl-[protein] + ADP + H(+)</text>
        <dbReference type="Rhea" id="RHEA:46608"/>
        <dbReference type="Rhea" id="RHEA-COMP:11060"/>
        <dbReference type="Rhea" id="RHEA-COMP:11605"/>
        <dbReference type="ChEBI" id="CHEBI:15378"/>
        <dbReference type="ChEBI" id="CHEBI:30013"/>
        <dbReference type="ChEBI" id="CHEBI:30616"/>
        <dbReference type="ChEBI" id="CHEBI:61977"/>
        <dbReference type="ChEBI" id="CHEBI:456216"/>
        <dbReference type="EC" id="2.7.12.2"/>
    </reaction>
</comment>
<sequence length="337" mass="37868">MPAPKFQLDFSNLPQKLDHENGNSLPQFSISGLPFTGTLNFPASSHKFTSANLDDQGEIGRGMYGTVNKMLHRETGNEVAVKRIPATTVNTEDRKRLEMELKTITACDDCDNIVKCYGAIFAEGCCWICMELLDISLDRLYKDIYAKNQILPEDLVGFIAASTVNALNYLKHKNIIHRDVKPSNILLDRKGSIKLCDFGIAGCLVDSIARTRDVGCRPYMAPERLSEGKYDIRADVWSLGISLIEICTGSFPYASWTTPFEQVDVVVNGDPPVMRADKYSIELVSFVNLCLVKDKKSRPKYDVLITEKFYLKYNDLLTDPLQKQFIGQIVAETIKDE</sequence>
<dbReference type="WBParaSite" id="L893_g22891.t1">
    <property type="protein sequence ID" value="L893_g22891.t1"/>
    <property type="gene ID" value="L893_g22891"/>
</dbReference>
<evidence type="ECO:0000256" key="1">
    <source>
        <dbReference type="ARBA" id="ARBA00004496"/>
    </source>
</evidence>
<reference evidence="17" key="1">
    <citation type="submission" date="2016-11" db="UniProtKB">
        <authorList>
            <consortium name="WormBaseParasite"/>
        </authorList>
    </citation>
    <scope>IDENTIFICATION</scope>
</reference>
<dbReference type="SUPFAM" id="SSF56112">
    <property type="entry name" value="Protein kinase-like (PK-like)"/>
    <property type="match status" value="1"/>
</dbReference>
<evidence type="ECO:0000256" key="7">
    <source>
        <dbReference type="ARBA" id="ARBA00022840"/>
    </source>
</evidence>
<dbReference type="PROSITE" id="PS00107">
    <property type="entry name" value="PROTEIN_KINASE_ATP"/>
    <property type="match status" value="1"/>
</dbReference>
<keyword evidence="5 13" id="KW-0547">Nucleotide-binding</keyword>
<evidence type="ECO:0000256" key="4">
    <source>
        <dbReference type="ARBA" id="ARBA00022679"/>
    </source>
</evidence>
<evidence type="ECO:0000256" key="10">
    <source>
        <dbReference type="ARBA" id="ARBA00049014"/>
    </source>
</evidence>
<keyword evidence="4" id="KW-0808">Transferase</keyword>
<dbReference type="PROSITE" id="PS00108">
    <property type="entry name" value="PROTEIN_KINASE_ST"/>
    <property type="match status" value="1"/>
</dbReference>
<evidence type="ECO:0000313" key="17">
    <source>
        <dbReference type="WBParaSite" id="L893_g22891.t1"/>
    </source>
</evidence>
<keyword evidence="16" id="KW-1185">Reference proteome</keyword>
<evidence type="ECO:0000256" key="6">
    <source>
        <dbReference type="ARBA" id="ARBA00022777"/>
    </source>
</evidence>
<dbReference type="Gene3D" id="1.10.510.10">
    <property type="entry name" value="Transferase(Phosphotransferase) domain 1"/>
    <property type="match status" value="1"/>
</dbReference>
<evidence type="ECO:0000256" key="2">
    <source>
        <dbReference type="ARBA" id="ARBA00022490"/>
    </source>
</evidence>
<dbReference type="PANTHER" id="PTHR48013">
    <property type="entry name" value="DUAL SPECIFICITY MITOGEN-ACTIVATED PROTEIN KINASE KINASE 5-RELATED"/>
    <property type="match status" value="1"/>
</dbReference>
<accession>A0A1I7Z507</accession>
<evidence type="ECO:0000259" key="15">
    <source>
        <dbReference type="PROSITE" id="PS50011"/>
    </source>
</evidence>
<keyword evidence="7 13" id="KW-0067">ATP-binding</keyword>
<protein>
    <recommendedName>
        <fullName evidence="9">mitogen-activated protein kinase kinase</fullName>
        <ecNumber evidence="9">2.7.12.2</ecNumber>
    </recommendedName>
</protein>
<comment type="similarity">
    <text evidence="8">Belongs to the protein kinase superfamily. STE Ser/Thr protein kinase family. MAP kinase kinase subfamily.</text>
</comment>
<dbReference type="EC" id="2.7.12.2" evidence="9"/>
<evidence type="ECO:0000256" key="5">
    <source>
        <dbReference type="ARBA" id="ARBA00022741"/>
    </source>
</evidence>
<evidence type="ECO:0000256" key="3">
    <source>
        <dbReference type="ARBA" id="ARBA00022527"/>
    </source>
</evidence>
<dbReference type="FunFam" id="3.30.200.20:FF:000040">
    <property type="entry name" value="Dual specificity mitogen-activated protein kinase kinase"/>
    <property type="match status" value="1"/>
</dbReference>
<dbReference type="InterPro" id="IPR000719">
    <property type="entry name" value="Prot_kinase_dom"/>
</dbReference>
<evidence type="ECO:0000256" key="12">
    <source>
        <dbReference type="ARBA" id="ARBA00051693"/>
    </source>
</evidence>
<dbReference type="GO" id="GO:0005737">
    <property type="term" value="C:cytoplasm"/>
    <property type="evidence" value="ECO:0007669"/>
    <property type="project" value="UniProtKB-SubCell"/>
</dbReference>
<dbReference type="InterPro" id="IPR008271">
    <property type="entry name" value="Ser/Thr_kinase_AS"/>
</dbReference>
<comment type="catalytic activity">
    <reaction evidence="10">
        <text>L-seryl-[protein] + ATP = O-phospho-L-seryl-[protein] + ADP + H(+)</text>
        <dbReference type="Rhea" id="RHEA:17989"/>
        <dbReference type="Rhea" id="RHEA-COMP:9863"/>
        <dbReference type="Rhea" id="RHEA-COMP:11604"/>
        <dbReference type="ChEBI" id="CHEBI:15378"/>
        <dbReference type="ChEBI" id="CHEBI:29999"/>
        <dbReference type="ChEBI" id="CHEBI:30616"/>
        <dbReference type="ChEBI" id="CHEBI:83421"/>
        <dbReference type="ChEBI" id="CHEBI:456216"/>
        <dbReference type="EC" id="2.7.12.2"/>
    </reaction>
</comment>
<dbReference type="PIRSF" id="PIRSF000654">
    <property type="entry name" value="Integrin-linked_kinase"/>
    <property type="match status" value="1"/>
</dbReference>
<dbReference type="GO" id="GO:0004674">
    <property type="term" value="F:protein serine/threonine kinase activity"/>
    <property type="evidence" value="ECO:0007669"/>
    <property type="project" value="UniProtKB-KW"/>
</dbReference>
<dbReference type="PROSITE" id="PS50011">
    <property type="entry name" value="PROTEIN_KINASE_DOM"/>
    <property type="match status" value="1"/>
</dbReference>
<organism evidence="16 17">
    <name type="scientific">Steinernema glaseri</name>
    <dbReference type="NCBI Taxonomy" id="37863"/>
    <lineage>
        <taxon>Eukaryota</taxon>
        <taxon>Metazoa</taxon>
        <taxon>Ecdysozoa</taxon>
        <taxon>Nematoda</taxon>
        <taxon>Chromadorea</taxon>
        <taxon>Rhabditida</taxon>
        <taxon>Tylenchina</taxon>
        <taxon>Panagrolaimomorpha</taxon>
        <taxon>Strongyloidoidea</taxon>
        <taxon>Steinernematidae</taxon>
        <taxon>Steinernema</taxon>
    </lineage>
</organism>
<comment type="subcellular location">
    <subcellularLocation>
        <location evidence="1">Cytoplasm</location>
    </subcellularLocation>
</comment>
<proteinExistence type="inferred from homology"/>
<dbReference type="SMART" id="SM00220">
    <property type="entry name" value="S_TKc"/>
    <property type="match status" value="1"/>
</dbReference>
<feature type="binding site" evidence="13">
    <location>
        <position position="82"/>
    </location>
    <ligand>
        <name>ATP</name>
        <dbReference type="ChEBI" id="CHEBI:30616"/>
    </ligand>
</feature>
<dbReference type="GO" id="GO:0005524">
    <property type="term" value="F:ATP binding"/>
    <property type="evidence" value="ECO:0007669"/>
    <property type="project" value="UniProtKB-UniRule"/>
</dbReference>
<evidence type="ECO:0000256" key="9">
    <source>
        <dbReference type="ARBA" id="ARBA00038999"/>
    </source>
</evidence>
<keyword evidence="2" id="KW-0963">Cytoplasm</keyword>
<dbReference type="InterPro" id="IPR017441">
    <property type="entry name" value="Protein_kinase_ATP_BS"/>
</dbReference>
<feature type="domain" description="Protein kinase" evidence="15">
    <location>
        <begin position="53"/>
        <end position="310"/>
    </location>
</feature>
<dbReference type="PANTHER" id="PTHR48013:SF15">
    <property type="entry name" value="DUAL SPECIFICITY MITOGEN-ACTIVATED PROTEIN KINASE KINASE 4"/>
    <property type="match status" value="1"/>
</dbReference>
<evidence type="ECO:0000256" key="11">
    <source>
        <dbReference type="ARBA" id="ARBA00049299"/>
    </source>
</evidence>
<dbReference type="Proteomes" id="UP000095287">
    <property type="component" value="Unplaced"/>
</dbReference>
<dbReference type="InterPro" id="IPR011009">
    <property type="entry name" value="Kinase-like_dom_sf"/>
</dbReference>
<evidence type="ECO:0000313" key="16">
    <source>
        <dbReference type="Proteomes" id="UP000095287"/>
    </source>
</evidence>
<keyword evidence="6" id="KW-0418">Kinase</keyword>
<name>A0A1I7Z507_9BILA</name>
<dbReference type="FunFam" id="1.10.510.10:FF:000687">
    <property type="entry name" value="MAP kinase kinase MKK1/SSP32"/>
    <property type="match status" value="1"/>
</dbReference>
<evidence type="ECO:0000256" key="14">
    <source>
        <dbReference type="RuleBase" id="RU000304"/>
    </source>
</evidence>
<dbReference type="AlphaFoldDB" id="A0A1I7Z507"/>
<dbReference type="Gene3D" id="3.30.200.20">
    <property type="entry name" value="Phosphorylase Kinase, domain 1"/>
    <property type="match status" value="1"/>
</dbReference>
<dbReference type="GO" id="GO:0008545">
    <property type="term" value="F:JUN kinase kinase activity"/>
    <property type="evidence" value="ECO:0007669"/>
    <property type="project" value="TreeGrafter"/>
</dbReference>
<evidence type="ECO:0000256" key="8">
    <source>
        <dbReference type="ARBA" id="ARBA00038035"/>
    </source>
</evidence>
<keyword evidence="3 14" id="KW-0723">Serine/threonine-protein kinase</keyword>